<keyword evidence="4" id="KW-0547">Nucleotide-binding</keyword>
<dbReference type="Pfam" id="PF00690">
    <property type="entry name" value="Cation_ATPase_N"/>
    <property type="match status" value="1"/>
</dbReference>
<dbReference type="GO" id="GO:0005391">
    <property type="term" value="F:P-type sodium:potassium-exchanging transporter activity"/>
    <property type="evidence" value="ECO:0007669"/>
    <property type="project" value="TreeGrafter"/>
</dbReference>
<dbReference type="InterPro" id="IPR004014">
    <property type="entry name" value="ATPase_P-typ_cation-transptr_N"/>
</dbReference>
<dbReference type="InterPro" id="IPR050510">
    <property type="entry name" value="Cation_transp_ATPase_P-type"/>
</dbReference>
<dbReference type="Proteomes" id="UP000026714">
    <property type="component" value="Unassembled WGS sequence"/>
</dbReference>
<dbReference type="InterPro" id="IPR044492">
    <property type="entry name" value="P_typ_ATPase_HD_dom"/>
</dbReference>
<dbReference type="SUPFAM" id="SSF56784">
    <property type="entry name" value="HAD-like"/>
    <property type="match status" value="1"/>
</dbReference>
<dbReference type="SUPFAM" id="SSF81653">
    <property type="entry name" value="Calcium ATPase, transduction domain A"/>
    <property type="match status" value="1"/>
</dbReference>
<comment type="caution">
    <text evidence="12">The sequence shown here is derived from an EMBL/GenBank/DDBJ whole genome shotgun (WGS) entry which is preliminary data.</text>
</comment>
<evidence type="ECO:0000256" key="4">
    <source>
        <dbReference type="ARBA" id="ARBA00022741"/>
    </source>
</evidence>
<dbReference type="NCBIfam" id="TIGR01494">
    <property type="entry name" value="ATPase_P-type"/>
    <property type="match status" value="2"/>
</dbReference>
<evidence type="ECO:0000313" key="12">
    <source>
        <dbReference type="EMBL" id="KDB52352.1"/>
    </source>
</evidence>
<evidence type="ECO:0000256" key="6">
    <source>
        <dbReference type="ARBA" id="ARBA00022967"/>
    </source>
</evidence>
<evidence type="ECO:0000256" key="5">
    <source>
        <dbReference type="ARBA" id="ARBA00022840"/>
    </source>
</evidence>
<dbReference type="eggNOG" id="COG0474">
    <property type="taxonomic scope" value="Bacteria"/>
</dbReference>
<dbReference type="EMBL" id="AZRA01000050">
    <property type="protein sequence ID" value="KDB52352.1"/>
    <property type="molecule type" value="Genomic_DNA"/>
</dbReference>
<dbReference type="PANTHER" id="PTHR43294">
    <property type="entry name" value="SODIUM/POTASSIUM-TRANSPORTING ATPASE SUBUNIT ALPHA"/>
    <property type="match status" value="1"/>
</dbReference>
<keyword evidence="5" id="KW-0067">ATP-binding</keyword>
<dbReference type="InterPro" id="IPR036412">
    <property type="entry name" value="HAD-like_sf"/>
</dbReference>
<proteinExistence type="inferred from homology"/>
<dbReference type="Gene3D" id="3.40.50.1000">
    <property type="entry name" value="HAD superfamily/HAD-like"/>
    <property type="match status" value="1"/>
</dbReference>
<dbReference type="STRING" id="34103.SAMN05421778_115102"/>
<name>A0A059KLJ0_9BURK</name>
<dbReference type="InterPro" id="IPR059000">
    <property type="entry name" value="ATPase_P-type_domA"/>
</dbReference>
<accession>A0A059KLJ0</accession>
<evidence type="ECO:0000256" key="8">
    <source>
        <dbReference type="ARBA" id="ARBA00023136"/>
    </source>
</evidence>
<dbReference type="AlphaFoldDB" id="A0A059KLJ0"/>
<organism evidence="12 13">
    <name type="scientific">Sphaerotilus natans subsp. natans DSM 6575</name>
    <dbReference type="NCBI Taxonomy" id="1286631"/>
    <lineage>
        <taxon>Bacteria</taxon>
        <taxon>Pseudomonadati</taxon>
        <taxon>Pseudomonadota</taxon>
        <taxon>Betaproteobacteria</taxon>
        <taxon>Burkholderiales</taxon>
        <taxon>Sphaerotilaceae</taxon>
        <taxon>Sphaerotilus</taxon>
    </lineage>
</organism>
<dbReference type="SFLD" id="SFLDF00027">
    <property type="entry name" value="p-type_atpase"/>
    <property type="match status" value="1"/>
</dbReference>
<keyword evidence="13" id="KW-1185">Reference proteome</keyword>
<keyword evidence="8 10" id="KW-0472">Membrane</keyword>
<dbReference type="GO" id="GO:1902600">
    <property type="term" value="P:proton transmembrane transport"/>
    <property type="evidence" value="ECO:0007669"/>
    <property type="project" value="TreeGrafter"/>
</dbReference>
<comment type="similarity">
    <text evidence="2">Belongs to the cation transport ATPase (P-type) (TC 3.A.3) family. Type IIA subfamily.</text>
</comment>
<protein>
    <submittedName>
        <fullName evidence="12">HAD superfamily P-type ATPase</fullName>
    </submittedName>
</protein>
<dbReference type="InterPro" id="IPR006068">
    <property type="entry name" value="ATPase_P-typ_cation-transptr_C"/>
</dbReference>
<dbReference type="SFLD" id="SFLDG00002">
    <property type="entry name" value="C1.7:_P-type_atpase_like"/>
    <property type="match status" value="1"/>
</dbReference>
<dbReference type="Pfam" id="PF13246">
    <property type="entry name" value="Cation_ATPase"/>
    <property type="match status" value="1"/>
</dbReference>
<evidence type="ECO:0000256" key="10">
    <source>
        <dbReference type="SAM" id="Phobius"/>
    </source>
</evidence>
<gene>
    <name evidence="12" type="ORF">X805_19670</name>
</gene>
<dbReference type="Pfam" id="PF00122">
    <property type="entry name" value="E1-E2_ATPase"/>
    <property type="match status" value="1"/>
</dbReference>
<dbReference type="Gene3D" id="3.40.1110.10">
    <property type="entry name" value="Calcium-transporting ATPase, cytoplasmic domain N"/>
    <property type="match status" value="1"/>
</dbReference>
<feature type="transmembrane region" description="Helical" evidence="10">
    <location>
        <begin position="700"/>
        <end position="721"/>
    </location>
</feature>
<dbReference type="GO" id="GO:0030007">
    <property type="term" value="P:intracellular potassium ion homeostasis"/>
    <property type="evidence" value="ECO:0007669"/>
    <property type="project" value="TreeGrafter"/>
</dbReference>
<dbReference type="PROSITE" id="PS00154">
    <property type="entry name" value="ATPASE_E1_E2"/>
    <property type="match status" value="1"/>
</dbReference>
<feature type="transmembrane region" description="Helical" evidence="10">
    <location>
        <begin position="286"/>
        <end position="312"/>
    </location>
</feature>
<dbReference type="SUPFAM" id="SSF81660">
    <property type="entry name" value="Metal cation-transporting ATPase, ATP-binding domain N"/>
    <property type="match status" value="1"/>
</dbReference>
<comment type="subcellular location">
    <subcellularLocation>
        <location evidence="1">Membrane</location>
        <topology evidence="1">Multi-pass membrane protein</topology>
    </subcellularLocation>
</comment>
<dbReference type="InterPro" id="IPR018303">
    <property type="entry name" value="ATPase_P-typ_P_site"/>
</dbReference>
<feature type="transmembrane region" description="Helical" evidence="10">
    <location>
        <begin position="841"/>
        <end position="865"/>
    </location>
</feature>
<dbReference type="GO" id="GO:0005886">
    <property type="term" value="C:plasma membrane"/>
    <property type="evidence" value="ECO:0007669"/>
    <property type="project" value="TreeGrafter"/>
</dbReference>
<sequence>MPAPTPIRPDHPPPSDSPAWHALAPDQAVRHLESHAERGLPADAAARRLAEHGPNALPEAPPRPLWRTFARQFASPLIAILFVAAALAVALGHRGDAGVILAVVLVNALIGTLQEGRAERSMAALRRLSALQVRVLRDGAEQVVAARELVPGDLMLLAAGDAVAADARVLDHALLQAAEAALTGESVPVAKSAAAVPAEAGLADRSGMLHAGTHVTAGRARALVVATGSRTEVGRIAGLTEGAEEPKTPLERRLERFGRLLVAASLGLFVLVVLLGWWRALPLPEVLMVAISQMVSMVPEGLPVAMTIALAVGMQRMAGRGAIIRRLSAVETLGSVTVICTDKTGTLTRNEMTVVGLWLPDGREVSVEGIGYRPEGRLRVGESTIVADDTVLAPLLDAAVLCNDAELVAPQPQAGDHGGWTVLGDPTEGALRVLAAKAGRDGAALRAAAPRHAELPFDADTQMMATWNGAQVWIKGAPEAVLRLCRPEDEALHARARTQAEAMAARAWRVLAFAVVEAAAPDASGGFAALQGRARLLGLVAQIDPPREEVREAVAQCRRAGIRTVMVTGDHRLTGLAIARDLGIARDGDLAIDGRELEGMDAAALRDALDRVAVFARVQPAQKLRIVEALQTRGEVVAMTGDGVNDAPALARADVGVAMGITGTEVAKSAARIVLTDDNFATLVGAVEQGRVVHANLKKVILYLFSTSMAALVVLLLALLAGLPMPLAAVQILWINIVTEGTVTVNLVMDPPDGHEMRRRPVPRDAALLDRALLGRVALMAPTIAALTFGWFAWRLAEGAPEALVRSETFTLLAMCCWFNVLNCQSATASALGPRLLANRWLAGGLALSIALQIAVLQVPALGALFHAQPLRASTLLPLAVLASTVLWAEELRKLRVRAARLTA</sequence>
<dbReference type="InterPro" id="IPR023299">
    <property type="entry name" value="ATPase_P-typ_cyto_dom_N"/>
</dbReference>
<dbReference type="GO" id="GO:0005524">
    <property type="term" value="F:ATP binding"/>
    <property type="evidence" value="ECO:0007669"/>
    <property type="project" value="UniProtKB-KW"/>
</dbReference>
<dbReference type="GO" id="GO:0006883">
    <property type="term" value="P:intracellular sodium ion homeostasis"/>
    <property type="evidence" value="ECO:0007669"/>
    <property type="project" value="TreeGrafter"/>
</dbReference>
<feature type="domain" description="Cation-transporting P-type ATPase N-terminal" evidence="11">
    <location>
        <begin position="19"/>
        <end position="93"/>
    </location>
</feature>
<dbReference type="InterPro" id="IPR008250">
    <property type="entry name" value="ATPase_P-typ_transduc_dom_A_sf"/>
</dbReference>
<evidence type="ECO:0000256" key="2">
    <source>
        <dbReference type="ARBA" id="ARBA00005675"/>
    </source>
</evidence>
<dbReference type="PRINTS" id="PR00119">
    <property type="entry name" value="CATATPASE"/>
</dbReference>
<feature type="transmembrane region" description="Helical" evidence="10">
    <location>
        <begin position="809"/>
        <end position="829"/>
    </location>
</feature>
<dbReference type="SUPFAM" id="SSF81665">
    <property type="entry name" value="Calcium ATPase, transmembrane domain M"/>
    <property type="match status" value="1"/>
</dbReference>
<dbReference type="Gene3D" id="1.20.1110.10">
    <property type="entry name" value="Calcium-transporting ATPase, transmembrane domain"/>
    <property type="match status" value="1"/>
</dbReference>
<keyword evidence="3 10" id="KW-0812">Transmembrane</keyword>
<dbReference type="InterPro" id="IPR001757">
    <property type="entry name" value="P_typ_ATPase"/>
</dbReference>
<evidence type="ECO:0000256" key="7">
    <source>
        <dbReference type="ARBA" id="ARBA00022989"/>
    </source>
</evidence>
<evidence type="ECO:0000313" key="13">
    <source>
        <dbReference type="Proteomes" id="UP000026714"/>
    </source>
</evidence>
<dbReference type="InterPro" id="IPR023214">
    <property type="entry name" value="HAD_sf"/>
</dbReference>
<feature type="transmembrane region" description="Helical" evidence="10">
    <location>
        <begin position="871"/>
        <end position="889"/>
    </location>
</feature>
<reference evidence="12 13" key="1">
    <citation type="journal article" date="2014" name="FEMS Microbiol. Ecol.">
        <title>Sphaerotilus natans encrusted with nanoball-shaped Fe(III) oxide minerals formed by nitrate-reducing mixotrophic Fe(II) oxidation.</title>
        <authorList>
            <person name="Park S."/>
            <person name="Kim D.H."/>
            <person name="Lee J.H."/>
            <person name="Hur H.G."/>
        </authorList>
    </citation>
    <scope>NUCLEOTIDE SEQUENCE [LARGE SCALE GENOMIC DNA]</scope>
    <source>
        <strain evidence="12 13">DSM 6575</strain>
    </source>
</reference>
<feature type="transmembrane region" description="Helical" evidence="10">
    <location>
        <begin position="260"/>
        <end position="280"/>
    </location>
</feature>
<dbReference type="GO" id="GO:0016887">
    <property type="term" value="F:ATP hydrolysis activity"/>
    <property type="evidence" value="ECO:0007669"/>
    <property type="project" value="InterPro"/>
</dbReference>
<evidence type="ECO:0000256" key="9">
    <source>
        <dbReference type="SAM" id="MobiDB-lite"/>
    </source>
</evidence>
<dbReference type="PANTHER" id="PTHR43294:SF20">
    <property type="entry name" value="P-TYPE ATPASE"/>
    <property type="match status" value="1"/>
</dbReference>
<dbReference type="Gene3D" id="2.70.150.10">
    <property type="entry name" value="Calcium-transporting ATPase, cytoplasmic transduction domain A"/>
    <property type="match status" value="1"/>
</dbReference>
<dbReference type="PRINTS" id="PR00120">
    <property type="entry name" value="HATPASE"/>
</dbReference>
<feature type="transmembrane region" description="Helical" evidence="10">
    <location>
        <begin position="773"/>
        <end position="794"/>
    </location>
</feature>
<keyword evidence="6" id="KW-1278">Translocase</keyword>
<dbReference type="SFLD" id="SFLDS00003">
    <property type="entry name" value="Haloacid_Dehalogenase"/>
    <property type="match status" value="1"/>
</dbReference>
<feature type="transmembrane region" description="Helical" evidence="10">
    <location>
        <begin position="727"/>
        <end position="749"/>
    </location>
</feature>
<dbReference type="Pfam" id="PF00689">
    <property type="entry name" value="Cation_ATPase_C"/>
    <property type="match status" value="1"/>
</dbReference>
<feature type="transmembrane region" description="Helical" evidence="10">
    <location>
        <begin position="73"/>
        <end position="91"/>
    </location>
</feature>
<dbReference type="PATRIC" id="fig|1286631.3.peg.1932"/>
<dbReference type="GO" id="GO:0036376">
    <property type="term" value="P:sodium ion export across plasma membrane"/>
    <property type="evidence" value="ECO:0007669"/>
    <property type="project" value="TreeGrafter"/>
</dbReference>
<keyword evidence="7 10" id="KW-1133">Transmembrane helix</keyword>
<dbReference type="FunFam" id="3.40.50.1000:FF:000193">
    <property type="entry name" value="Plasma membrane calcium-transporting ATPase 2"/>
    <property type="match status" value="1"/>
</dbReference>
<feature type="transmembrane region" description="Helical" evidence="10">
    <location>
        <begin position="97"/>
        <end position="113"/>
    </location>
</feature>
<dbReference type="RefSeq" id="WP_241461951.1">
    <property type="nucleotide sequence ID" value="NZ_AZRA01000050.1"/>
</dbReference>
<dbReference type="InterPro" id="IPR023298">
    <property type="entry name" value="ATPase_P-typ_TM_dom_sf"/>
</dbReference>
<evidence type="ECO:0000256" key="3">
    <source>
        <dbReference type="ARBA" id="ARBA00022692"/>
    </source>
</evidence>
<evidence type="ECO:0000259" key="11">
    <source>
        <dbReference type="SMART" id="SM00831"/>
    </source>
</evidence>
<dbReference type="GO" id="GO:1990573">
    <property type="term" value="P:potassium ion import across plasma membrane"/>
    <property type="evidence" value="ECO:0007669"/>
    <property type="project" value="TreeGrafter"/>
</dbReference>
<feature type="region of interest" description="Disordered" evidence="9">
    <location>
        <begin position="1"/>
        <end position="21"/>
    </location>
</feature>
<evidence type="ECO:0000256" key="1">
    <source>
        <dbReference type="ARBA" id="ARBA00004141"/>
    </source>
</evidence>
<dbReference type="SMART" id="SM00831">
    <property type="entry name" value="Cation_ATPase_N"/>
    <property type="match status" value="1"/>
</dbReference>